<dbReference type="EMBL" id="RFEW01000014">
    <property type="protein sequence ID" value="RSO57399.1"/>
    <property type="molecule type" value="Genomic_DNA"/>
</dbReference>
<sequence length="60" mass="6911">MVKVIKTGKLPEDTIHEITCHNCKSDLEFKESEARIFNHRNEINLVITCPVCKKELGKTK</sequence>
<dbReference type="AlphaFoldDB" id="A0AB37TDC2"/>
<evidence type="ECO:0000313" key="2">
    <source>
        <dbReference type="Proteomes" id="UP000271320"/>
    </source>
</evidence>
<accession>A0AB37TDC2</accession>
<dbReference type="SUPFAM" id="SSF161187">
    <property type="entry name" value="YfgJ-like"/>
    <property type="match status" value="1"/>
</dbReference>
<protein>
    <submittedName>
        <fullName evidence="1">Uncharacterized protein</fullName>
    </submittedName>
</protein>
<dbReference type="Proteomes" id="UP000271320">
    <property type="component" value="Unassembled WGS sequence"/>
</dbReference>
<comment type="caution">
    <text evidence="1">The sequence shown here is derived from an EMBL/GenBank/DDBJ whole genome shotgun (WGS) entry which is preliminary data.</text>
</comment>
<evidence type="ECO:0000313" key="1">
    <source>
        <dbReference type="EMBL" id="RSO57399.1"/>
    </source>
</evidence>
<proteinExistence type="predicted"/>
<gene>
    <name evidence="1" type="ORF">EA752_15720</name>
</gene>
<reference evidence="1 2" key="1">
    <citation type="submission" date="2018-10" db="EMBL/GenBank/DDBJ databases">
        <title>GWAS and RNA-Seq identify cryptic mechanisms of antimicrobial resistance in Acinetobacter baumannii.</title>
        <authorList>
            <person name="Sahl J.W."/>
        </authorList>
    </citation>
    <scope>NUCLEOTIDE SEQUENCE [LARGE SCALE GENOMIC DNA]</scope>
    <source>
        <strain evidence="1 2">TG41884</strain>
    </source>
</reference>
<name>A0AB37TDC2_ACIPI</name>
<organism evidence="1 2">
    <name type="scientific">Acinetobacter pittii</name>
    <name type="common">Acinetobacter genomosp. 3</name>
    <dbReference type="NCBI Taxonomy" id="48296"/>
    <lineage>
        <taxon>Bacteria</taxon>
        <taxon>Pseudomonadati</taxon>
        <taxon>Pseudomonadota</taxon>
        <taxon>Gammaproteobacteria</taxon>
        <taxon>Moraxellales</taxon>
        <taxon>Moraxellaceae</taxon>
        <taxon>Acinetobacter</taxon>
        <taxon>Acinetobacter calcoaceticus/baumannii complex</taxon>
    </lineage>
</organism>